<dbReference type="KEGG" id="age:AA314_08163"/>
<feature type="domain" description="TadE-like" evidence="2">
    <location>
        <begin position="18"/>
        <end position="60"/>
    </location>
</feature>
<gene>
    <name evidence="3" type="ORF">AA314_08163</name>
    <name evidence="4" type="ORF">ATI61_105477</name>
</gene>
<evidence type="ECO:0000313" key="5">
    <source>
        <dbReference type="Proteomes" id="UP000035579"/>
    </source>
</evidence>
<dbReference type="Proteomes" id="UP000035579">
    <property type="component" value="Chromosome"/>
</dbReference>
<evidence type="ECO:0000259" key="2">
    <source>
        <dbReference type="Pfam" id="PF07811"/>
    </source>
</evidence>
<protein>
    <submittedName>
        <fullName evidence="3">Pilus biogenesis protein, TadE family</fullName>
    </submittedName>
    <submittedName>
        <fullName evidence="4">TadE-like protein</fullName>
    </submittedName>
</protein>
<accession>A0AAC8THN6</accession>
<reference evidence="4 6" key="2">
    <citation type="submission" date="2018-08" db="EMBL/GenBank/DDBJ databases">
        <title>Genomic Encyclopedia of Archaeal and Bacterial Type Strains, Phase II (KMG-II): from individual species to whole genera.</title>
        <authorList>
            <person name="Goeker M."/>
        </authorList>
    </citation>
    <scope>NUCLEOTIDE SEQUENCE [LARGE SCALE GENOMIC DNA]</scope>
    <source>
        <strain evidence="4 6">DSM 2261</strain>
    </source>
</reference>
<sequence length="258" mass="28424">MGSMKGVRQQKPGGRESGQAAVESAIVLPLFVFLILGTLQLGLMHQARLITKYAAYKAVRAGSLNNAQKSVMERAALAVLLPIISRDAGGGEFIKTINSASDFTSKWNWPGVKSNAMADASSIPYVEITTCGPSTEEVKGTEIDFDDPRFAASMGWKESHRTKLRIQVTFNYRMPIPFANWVIHASAFNRDIPLLMRMGEKSTKATPNFGPQQAKYISAAKKGKYVLPIRAAYTMRMQSNVFVKELPSSNQCRTTNKL</sequence>
<keyword evidence="1" id="KW-0812">Transmembrane</keyword>
<dbReference type="Pfam" id="PF07811">
    <property type="entry name" value="TadE"/>
    <property type="match status" value="1"/>
</dbReference>
<dbReference type="InterPro" id="IPR012495">
    <property type="entry name" value="TadE-like_dom"/>
</dbReference>
<dbReference type="Proteomes" id="UP000256345">
    <property type="component" value="Unassembled WGS sequence"/>
</dbReference>
<evidence type="ECO:0000256" key="1">
    <source>
        <dbReference type="SAM" id="Phobius"/>
    </source>
</evidence>
<keyword evidence="1" id="KW-1133">Transmembrane helix</keyword>
<evidence type="ECO:0000313" key="4">
    <source>
        <dbReference type="EMBL" id="REG32149.1"/>
    </source>
</evidence>
<proteinExistence type="predicted"/>
<dbReference type="EMBL" id="QUMU01000005">
    <property type="protein sequence ID" value="REG32149.1"/>
    <property type="molecule type" value="Genomic_DNA"/>
</dbReference>
<dbReference type="EMBL" id="CP011509">
    <property type="protein sequence ID" value="AKJ06537.1"/>
    <property type="molecule type" value="Genomic_DNA"/>
</dbReference>
<keyword evidence="6" id="KW-1185">Reference proteome</keyword>
<name>A0AAC8THN6_9BACT</name>
<feature type="transmembrane region" description="Helical" evidence="1">
    <location>
        <begin position="21"/>
        <end position="43"/>
    </location>
</feature>
<organism evidence="3 5">
    <name type="scientific">Archangium gephyra</name>
    <dbReference type="NCBI Taxonomy" id="48"/>
    <lineage>
        <taxon>Bacteria</taxon>
        <taxon>Pseudomonadati</taxon>
        <taxon>Myxococcota</taxon>
        <taxon>Myxococcia</taxon>
        <taxon>Myxococcales</taxon>
        <taxon>Cystobacterineae</taxon>
        <taxon>Archangiaceae</taxon>
        <taxon>Archangium</taxon>
    </lineage>
</organism>
<dbReference type="AlphaFoldDB" id="A0AAC8THN6"/>
<evidence type="ECO:0000313" key="3">
    <source>
        <dbReference type="EMBL" id="AKJ06537.1"/>
    </source>
</evidence>
<reference evidence="3 5" key="1">
    <citation type="submission" date="2015-05" db="EMBL/GenBank/DDBJ databases">
        <title>Genome assembly of Archangium gephyra DSM 2261.</title>
        <authorList>
            <person name="Sharma G."/>
            <person name="Subramanian S."/>
        </authorList>
    </citation>
    <scope>NUCLEOTIDE SEQUENCE [LARGE SCALE GENOMIC DNA]</scope>
    <source>
        <strain evidence="3 5">DSM 2261</strain>
    </source>
</reference>
<keyword evidence="1" id="KW-0472">Membrane</keyword>
<evidence type="ECO:0000313" key="6">
    <source>
        <dbReference type="Proteomes" id="UP000256345"/>
    </source>
</evidence>